<evidence type="ECO:0000259" key="3">
    <source>
        <dbReference type="SMART" id="SM01007"/>
    </source>
</evidence>
<comment type="caution">
    <text evidence="4">The sequence shown here is derived from an EMBL/GenBank/DDBJ whole genome shotgun (WGS) entry which is preliminary data.</text>
</comment>
<sequence length="218" mass="23730">MSELELRQAIIDQCRAMNASGLNQGTSGNISVRHGERMLITPSAIPYAQMTPDMIVSMPIEGDASQWEGPKKPSVEWPFHRDILRARPEIGAVVHTHSTFATILAIARKPIPACHYMIAAFGGHDVRVCDYARYGSKELSENVITALEGRSACLMANHGMVATGPSLDKAMWAAVELETIAKQYYHSLLIGGPVILPEAEIAGVLKGFATYGLQEKRS</sequence>
<dbReference type="RefSeq" id="WP_209855556.1">
    <property type="nucleotide sequence ID" value="NZ_JAGGJV010000010.1"/>
</dbReference>
<dbReference type="Gene3D" id="3.40.225.10">
    <property type="entry name" value="Class II aldolase/adducin N-terminal domain"/>
    <property type="match status" value="1"/>
</dbReference>
<dbReference type="EMBL" id="JAGGJV010000010">
    <property type="protein sequence ID" value="MBP1861383.1"/>
    <property type="molecule type" value="Genomic_DNA"/>
</dbReference>
<evidence type="ECO:0000313" key="4">
    <source>
        <dbReference type="EMBL" id="MBP1861383.1"/>
    </source>
</evidence>
<dbReference type="PANTHER" id="PTHR22789:SF0">
    <property type="entry name" value="3-OXO-TETRONATE 4-PHOSPHATE DECARBOXYLASE-RELATED"/>
    <property type="match status" value="1"/>
</dbReference>
<keyword evidence="2 4" id="KW-0456">Lyase</keyword>
<evidence type="ECO:0000256" key="2">
    <source>
        <dbReference type="ARBA" id="ARBA00023239"/>
    </source>
</evidence>
<dbReference type="SMART" id="SM01007">
    <property type="entry name" value="Aldolase_II"/>
    <property type="match status" value="1"/>
</dbReference>
<keyword evidence="1" id="KW-0479">Metal-binding</keyword>
<dbReference type="PANTHER" id="PTHR22789">
    <property type="entry name" value="FUCULOSE PHOSPHATE ALDOLASE"/>
    <property type="match status" value="1"/>
</dbReference>
<dbReference type="InterPro" id="IPR001303">
    <property type="entry name" value="Aldolase_II/adducin_N"/>
</dbReference>
<gene>
    <name evidence="4" type="ORF">J2Z75_004912</name>
</gene>
<dbReference type="InterPro" id="IPR050197">
    <property type="entry name" value="Aldolase_class_II_sugar_metab"/>
</dbReference>
<dbReference type="Pfam" id="PF00596">
    <property type="entry name" value="Aldolase_II"/>
    <property type="match status" value="1"/>
</dbReference>
<dbReference type="SUPFAM" id="SSF53639">
    <property type="entry name" value="AraD/HMP-PK domain-like"/>
    <property type="match status" value="1"/>
</dbReference>
<evidence type="ECO:0000313" key="5">
    <source>
        <dbReference type="Proteomes" id="UP000823786"/>
    </source>
</evidence>
<organism evidence="4 5">
    <name type="scientific">Rhizobium herbae</name>
    <dbReference type="NCBI Taxonomy" id="508661"/>
    <lineage>
        <taxon>Bacteria</taxon>
        <taxon>Pseudomonadati</taxon>
        <taxon>Pseudomonadota</taxon>
        <taxon>Alphaproteobacteria</taxon>
        <taxon>Hyphomicrobiales</taxon>
        <taxon>Rhizobiaceae</taxon>
        <taxon>Rhizobium/Agrobacterium group</taxon>
        <taxon>Rhizobium</taxon>
    </lineage>
</organism>
<keyword evidence="5" id="KW-1185">Reference proteome</keyword>
<dbReference type="EC" id="4.1.2.17" evidence="4"/>
<dbReference type="GO" id="GO:0008738">
    <property type="term" value="F:L-fuculose-phosphate aldolase activity"/>
    <property type="evidence" value="ECO:0007669"/>
    <property type="project" value="UniProtKB-EC"/>
</dbReference>
<feature type="domain" description="Class II aldolase/adducin N-terminal" evidence="3">
    <location>
        <begin position="8"/>
        <end position="185"/>
    </location>
</feature>
<name>A0ABS4ETW2_9HYPH</name>
<accession>A0ABS4ETW2</accession>
<evidence type="ECO:0000256" key="1">
    <source>
        <dbReference type="ARBA" id="ARBA00022723"/>
    </source>
</evidence>
<dbReference type="Proteomes" id="UP000823786">
    <property type="component" value="Unassembled WGS sequence"/>
</dbReference>
<dbReference type="InterPro" id="IPR036409">
    <property type="entry name" value="Aldolase_II/adducin_N_sf"/>
</dbReference>
<protein>
    <submittedName>
        <fullName evidence="4">L-fuculose-phosphate aldolase</fullName>
        <ecNumber evidence="4">4.1.2.17</ecNumber>
    </submittedName>
</protein>
<reference evidence="4 5" key="1">
    <citation type="submission" date="2021-03" db="EMBL/GenBank/DDBJ databases">
        <title>Genomic Encyclopedia of Type Strains, Phase IV (KMG-IV): sequencing the most valuable type-strain genomes for metagenomic binning, comparative biology and taxonomic classification.</title>
        <authorList>
            <person name="Goeker M."/>
        </authorList>
    </citation>
    <scope>NUCLEOTIDE SEQUENCE [LARGE SCALE GENOMIC DNA]</scope>
    <source>
        <strain evidence="4 5">DSM 26427</strain>
    </source>
</reference>
<proteinExistence type="predicted"/>